<keyword evidence="2" id="KW-1185">Reference proteome</keyword>
<organism evidence="1 2">
    <name type="scientific">Acinetobacter schindleri NIPH 900</name>
    <dbReference type="NCBI Taxonomy" id="1217675"/>
    <lineage>
        <taxon>Bacteria</taxon>
        <taxon>Pseudomonadati</taxon>
        <taxon>Pseudomonadota</taxon>
        <taxon>Gammaproteobacteria</taxon>
        <taxon>Moraxellales</taxon>
        <taxon>Moraxellaceae</taxon>
        <taxon>Acinetobacter</taxon>
    </lineage>
</organism>
<dbReference type="HOGENOM" id="CLU_1583048_0_0_6"/>
<protein>
    <submittedName>
        <fullName evidence="1">Uncharacterized protein</fullName>
    </submittedName>
</protein>
<sequence length="168" mass="20365">MNIFCAIFSYDIYDLRNKESRIQFPELVGVSFYTKNNSHPEMVLENLYWDKRYNEYLAENKQENEFRFLWNSLFKSNEVVYGGIEYISKNSNRTGLLDEFEILFIQRDDEPWREKEIFSPYQNVNGMIELLDLDNLSIYVANRKDDLKNLNKYKDAYRKLVLEIDKYK</sequence>
<comment type="caution">
    <text evidence="1">The sequence shown here is derived from an EMBL/GenBank/DDBJ whole genome shotgun (WGS) entry which is preliminary data.</text>
</comment>
<name>N8Y3R6_9GAMM</name>
<reference evidence="1 2" key="1">
    <citation type="submission" date="2013-02" db="EMBL/GenBank/DDBJ databases">
        <title>The Genome Sequence of Acinetobacter schindleri NIPH 900.</title>
        <authorList>
            <consortium name="The Broad Institute Genome Sequencing Platform"/>
            <consortium name="The Broad Institute Genome Sequencing Center for Infectious Disease"/>
            <person name="Cerqueira G."/>
            <person name="Feldgarden M."/>
            <person name="Courvalin P."/>
            <person name="Perichon B."/>
            <person name="Grillot-Courvalin C."/>
            <person name="Clermont D."/>
            <person name="Rocha E."/>
            <person name="Yoon E.-J."/>
            <person name="Nemec A."/>
            <person name="Walker B."/>
            <person name="Young S.K."/>
            <person name="Zeng Q."/>
            <person name="Gargeya S."/>
            <person name="Fitzgerald M."/>
            <person name="Haas B."/>
            <person name="Abouelleil A."/>
            <person name="Alvarado L."/>
            <person name="Arachchi H.M."/>
            <person name="Berlin A.M."/>
            <person name="Chapman S.B."/>
            <person name="Dewar J."/>
            <person name="Goldberg J."/>
            <person name="Griggs A."/>
            <person name="Gujja S."/>
            <person name="Hansen M."/>
            <person name="Howarth C."/>
            <person name="Imamovic A."/>
            <person name="Larimer J."/>
            <person name="McCowan C."/>
            <person name="Murphy C."/>
            <person name="Neiman D."/>
            <person name="Pearson M."/>
            <person name="Priest M."/>
            <person name="Roberts A."/>
            <person name="Saif S."/>
            <person name="Shea T."/>
            <person name="Sisk P."/>
            <person name="Sykes S."/>
            <person name="Wortman J."/>
            <person name="Nusbaum C."/>
            <person name="Birren B."/>
        </authorList>
    </citation>
    <scope>NUCLEOTIDE SEQUENCE [LARGE SCALE GENOMIC DNA]</scope>
    <source>
        <strain evidence="1 2">NIPH 900</strain>
    </source>
</reference>
<dbReference type="Proteomes" id="UP000018438">
    <property type="component" value="Unassembled WGS sequence"/>
</dbReference>
<gene>
    <name evidence="1" type="ORF">F965_01039</name>
</gene>
<accession>N8Y3R6</accession>
<proteinExistence type="predicted"/>
<evidence type="ECO:0000313" key="2">
    <source>
        <dbReference type="Proteomes" id="UP000018438"/>
    </source>
</evidence>
<dbReference type="AlphaFoldDB" id="N8Y3R6"/>
<dbReference type="RefSeq" id="WP_004813621.1">
    <property type="nucleotide sequence ID" value="NZ_KB849451.1"/>
</dbReference>
<evidence type="ECO:0000313" key="1">
    <source>
        <dbReference type="EMBL" id="ENV13935.1"/>
    </source>
</evidence>
<dbReference type="EMBL" id="APPI01000012">
    <property type="protein sequence ID" value="ENV13935.1"/>
    <property type="molecule type" value="Genomic_DNA"/>
</dbReference>